<dbReference type="EMBL" id="RJKE01000001">
    <property type="protein sequence ID" value="ROO85448.1"/>
    <property type="molecule type" value="Genomic_DNA"/>
</dbReference>
<name>A0A3N1CXK3_9ACTN</name>
<accession>A0A3N1CXK3</accession>
<sequence>MYSPTAPVRPALHRLLAYRLLGVRVPYQNRYWVRDDVLRPGFATRQALVLFPVIFVVYGVLIPFGVAVAMFLQYGEFEYLGPPIWWPVTVPVGMVLLETALDRLFPRLFGYRRRSMLRRHDFHPDGSPIAYPPFWIPYPPMPPR</sequence>
<dbReference type="AlphaFoldDB" id="A0A3N1CXK3"/>
<feature type="transmembrane region" description="Helical" evidence="1">
    <location>
        <begin position="84"/>
        <end position="105"/>
    </location>
</feature>
<evidence type="ECO:0000256" key="1">
    <source>
        <dbReference type="SAM" id="Phobius"/>
    </source>
</evidence>
<evidence type="ECO:0000313" key="3">
    <source>
        <dbReference type="Proteomes" id="UP000272400"/>
    </source>
</evidence>
<keyword evidence="1" id="KW-0812">Transmembrane</keyword>
<proteinExistence type="predicted"/>
<keyword evidence="1" id="KW-0472">Membrane</keyword>
<protein>
    <recommendedName>
        <fullName evidence="4">TcpE family protein</fullName>
    </recommendedName>
</protein>
<organism evidence="2 3">
    <name type="scientific">Actinocorallia herbida</name>
    <dbReference type="NCBI Taxonomy" id="58109"/>
    <lineage>
        <taxon>Bacteria</taxon>
        <taxon>Bacillati</taxon>
        <taxon>Actinomycetota</taxon>
        <taxon>Actinomycetes</taxon>
        <taxon>Streptosporangiales</taxon>
        <taxon>Thermomonosporaceae</taxon>
        <taxon>Actinocorallia</taxon>
    </lineage>
</organism>
<feature type="transmembrane region" description="Helical" evidence="1">
    <location>
        <begin position="48"/>
        <end position="72"/>
    </location>
</feature>
<dbReference type="RefSeq" id="WP_123664955.1">
    <property type="nucleotide sequence ID" value="NZ_RJKE01000001.1"/>
</dbReference>
<dbReference type="OrthoDB" id="3528350at2"/>
<evidence type="ECO:0008006" key="4">
    <source>
        <dbReference type="Google" id="ProtNLM"/>
    </source>
</evidence>
<evidence type="ECO:0000313" key="2">
    <source>
        <dbReference type="EMBL" id="ROO85448.1"/>
    </source>
</evidence>
<gene>
    <name evidence="2" type="ORF">EDD29_2992</name>
</gene>
<keyword evidence="3" id="KW-1185">Reference proteome</keyword>
<dbReference type="Proteomes" id="UP000272400">
    <property type="component" value="Unassembled WGS sequence"/>
</dbReference>
<comment type="caution">
    <text evidence="2">The sequence shown here is derived from an EMBL/GenBank/DDBJ whole genome shotgun (WGS) entry which is preliminary data.</text>
</comment>
<keyword evidence="1" id="KW-1133">Transmembrane helix</keyword>
<reference evidence="2 3" key="1">
    <citation type="submission" date="2018-11" db="EMBL/GenBank/DDBJ databases">
        <title>Sequencing the genomes of 1000 actinobacteria strains.</title>
        <authorList>
            <person name="Klenk H.-P."/>
        </authorList>
    </citation>
    <scope>NUCLEOTIDE SEQUENCE [LARGE SCALE GENOMIC DNA]</scope>
    <source>
        <strain evidence="2 3">DSM 44254</strain>
    </source>
</reference>